<dbReference type="AlphaFoldDB" id="A0A1E3BEB0"/>
<dbReference type="PANTHER" id="PTHR42085:SF2">
    <property type="entry name" value="F-BOX DOMAIN-CONTAINING PROTEIN"/>
    <property type="match status" value="1"/>
</dbReference>
<evidence type="ECO:0000313" key="1">
    <source>
        <dbReference type="EMBL" id="ODM19267.1"/>
    </source>
</evidence>
<dbReference type="EMBL" id="JXNT01000005">
    <property type="protein sequence ID" value="ODM19267.1"/>
    <property type="molecule type" value="Genomic_DNA"/>
</dbReference>
<dbReference type="Proteomes" id="UP000094569">
    <property type="component" value="Unassembled WGS sequence"/>
</dbReference>
<gene>
    <name evidence="1" type="ORF">SI65_05884</name>
</gene>
<dbReference type="VEuPathDB" id="FungiDB:SI65_05884"/>
<reference evidence="1 2" key="1">
    <citation type="journal article" date="2016" name="BMC Genomics">
        <title>Comparative genomic and transcriptomic analyses of the Fuzhuan brick tea-fermentation fungus Aspergillus cristatus.</title>
        <authorList>
            <person name="Ge Y."/>
            <person name="Wang Y."/>
            <person name="Liu Y."/>
            <person name="Tan Y."/>
            <person name="Ren X."/>
            <person name="Zhang X."/>
            <person name="Hyde K.D."/>
            <person name="Liu Y."/>
            <person name="Liu Z."/>
        </authorList>
    </citation>
    <scope>NUCLEOTIDE SEQUENCE [LARGE SCALE GENOMIC DNA]</scope>
    <source>
        <strain evidence="1 2">GZAAS20.1005</strain>
    </source>
</reference>
<organism evidence="1 2">
    <name type="scientific">Aspergillus cristatus</name>
    <name type="common">Chinese Fuzhuan brick tea-fermentation fungus</name>
    <name type="synonym">Eurotium cristatum</name>
    <dbReference type="NCBI Taxonomy" id="573508"/>
    <lineage>
        <taxon>Eukaryota</taxon>
        <taxon>Fungi</taxon>
        <taxon>Dikarya</taxon>
        <taxon>Ascomycota</taxon>
        <taxon>Pezizomycotina</taxon>
        <taxon>Eurotiomycetes</taxon>
        <taxon>Eurotiomycetidae</taxon>
        <taxon>Eurotiales</taxon>
        <taxon>Aspergillaceae</taxon>
        <taxon>Aspergillus</taxon>
        <taxon>Aspergillus subgen. Aspergillus</taxon>
    </lineage>
</organism>
<proteinExistence type="predicted"/>
<name>A0A1E3BEB0_ASPCR</name>
<dbReference type="PANTHER" id="PTHR42085">
    <property type="entry name" value="F-BOX DOMAIN-CONTAINING PROTEIN"/>
    <property type="match status" value="1"/>
</dbReference>
<protein>
    <submittedName>
        <fullName evidence="1">Uncharacterized protein</fullName>
    </submittedName>
</protein>
<accession>A0A1E3BEB0</accession>
<sequence length="276" mass="32815">MYQELQCDDEYIHKIRWNERDEKRRVLPDWLEFFCWRLAYVKPDQLELSISGSFFDVQTTQEFLDPLLYLPRLRECSICTGLVHDKALQLLVEHIVKKTTKRQRGYNDDTTRFPFTKLPGGLQLRILRYTDLIAPDVLTWIPPMGFVPRRCETEKCEGSFYCPSAHVAYSSSHFCWQMPTALFQANRQIRQQALSVFYSCNRFSLKLSHPWSNLDYNWLAPRNSKNRMLYLLTPFPEYCLQHLRYLEWYVDFPEIESLAPGGKHHGFWLEALDLLA</sequence>
<comment type="caution">
    <text evidence="1">The sequence shown here is derived from an EMBL/GenBank/DDBJ whole genome shotgun (WGS) entry which is preliminary data.</text>
</comment>
<keyword evidence="2" id="KW-1185">Reference proteome</keyword>
<dbReference type="OrthoDB" id="2099276at2759"/>
<dbReference type="InterPro" id="IPR038883">
    <property type="entry name" value="AN11006-like"/>
</dbReference>
<evidence type="ECO:0000313" key="2">
    <source>
        <dbReference type="Proteomes" id="UP000094569"/>
    </source>
</evidence>